<dbReference type="Proteomes" id="UP000638014">
    <property type="component" value="Unassembled WGS sequence"/>
</dbReference>
<evidence type="ECO:0000313" key="4">
    <source>
        <dbReference type="Proteomes" id="UP000638014"/>
    </source>
</evidence>
<dbReference type="NCBIfam" id="TIGR03743">
    <property type="entry name" value="SXT_TraD"/>
    <property type="match status" value="1"/>
</dbReference>
<dbReference type="InterPro" id="IPR032689">
    <property type="entry name" value="TraG-D_C"/>
</dbReference>
<keyword evidence="4" id="KW-1185">Reference proteome</keyword>
<dbReference type="InterPro" id="IPR027417">
    <property type="entry name" value="P-loop_NTPase"/>
</dbReference>
<dbReference type="SUPFAM" id="SSF52540">
    <property type="entry name" value="P-loop containing nucleoside triphosphate hydrolases"/>
    <property type="match status" value="1"/>
</dbReference>
<evidence type="ECO:0000256" key="1">
    <source>
        <dbReference type="SAM" id="Phobius"/>
    </source>
</evidence>
<accession>A0A8J6QJV2</accession>
<dbReference type="Pfam" id="PF12696">
    <property type="entry name" value="TraG-D_C"/>
    <property type="match status" value="1"/>
</dbReference>
<protein>
    <submittedName>
        <fullName evidence="3">Conjugative transfer system coupling protein TraD</fullName>
    </submittedName>
</protein>
<sequence>MTSKSDPVYQENLFRPPLEMRAAYVWLIGAGMVLSSGGFASLKEGGVHYYVFIFMTAMGFARIYQVWPLISQQIKLFRNKVTTIPLSALRQLNNAVENARRGTTMRELDAQMHNEPSDHRQRRLERKLSKLAEQQSERQVYIGDGFPWGTEHANRAYQVTSMTTDYTEIQLPFALRPFEKRWREETLKLCGRPWIHGLGQEKQLFQLASSFCGHTFIAGNVGTGKTTLMKLLSLGMLHLDGHTLVILDPKKDKDWRKAIQAEMAARGELHKFYYFDPSEPSQSVRIDPLRNFNRNTEIAARLSNLQATKDGDNDPFKAYGWQVIEQIVEAMLFIGQRPQITGIHRALTVGKNELCQKALEVHFDNELRDSWRDTITEGDHYLERLIGFYRSSVAAMHPSKEVEGAIDLAERDPSHYQRMTASLLPLFTALTASPLDELISPVDDLGHSDRPPIIDLKSVAQNGGVIYMSLDSLSDPVTAGYLCKLFLADLNAVAGDRYNYAANGGRHVSIFVDEVHAAVSGNEGLINMLAQGRAAAFQMFLATQTIPDLEAKTSPATAQRFLGLCNNFFSMRVNDDRTQQYVSDNFGEAQVLNQQITVSHGSSTANDIGAFSGGYSERLNRMQMPAFPKVLLGMLPNLQYVARLADGRRLKGRIPFILH</sequence>
<dbReference type="InterPro" id="IPR022458">
    <property type="entry name" value="Conjugative_coupling_TraG/TraD"/>
</dbReference>
<dbReference type="PANTHER" id="PTHR30121:SF6">
    <property type="entry name" value="SLR6007 PROTEIN"/>
    <property type="match status" value="1"/>
</dbReference>
<feature type="transmembrane region" description="Helical" evidence="1">
    <location>
        <begin position="49"/>
        <end position="70"/>
    </location>
</feature>
<evidence type="ECO:0000313" key="3">
    <source>
        <dbReference type="EMBL" id="MBD1389486.1"/>
    </source>
</evidence>
<dbReference type="AlphaFoldDB" id="A0A8J6QJV2"/>
<gene>
    <name evidence="3" type="primary">traD</name>
    <name evidence="3" type="ORF">IC617_08605</name>
</gene>
<evidence type="ECO:0000259" key="2">
    <source>
        <dbReference type="Pfam" id="PF12696"/>
    </source>
</evidence>
<feature type="transmembrane region" description="Helical" evidence="1">
    <location>
        <begin position="23"/>
        <end position="42"/>
    </location>
</feature>
<proteinExistence type="predicted"/>
<dbReference type="Pfam" id="PF12846">
    <property type="entry name" value="AAA_10"/>
    <property type="match status" value="1"/>
</dbReference>
<name>A0A8J6QJV2_9GAMM</name>
<dbReference type="PANTHER" id="PTHR30121">
    <property type="entry name" value="UNCHARACTERIZED PROTEIN YJGR-RELATED"/>
    <property type="match status" value="1"/>
</dbReference>
<dbReference type="CDD" id="cd01127">
    <property type="entry name" value="TrwB_TraG_TraD_VirD4"/>
    <property type="match status" value="1"/>
</dbReference>
<dbReference type="EMBL" id="JACXAF010000009">
    <property type="protein sequence ID" value="MBD1389486.1"/>
    <property type="molecule type" value="Genomic_DNA"/>
</dbReference>
<comment type="caution">
    <text evidence="3">The sequence shown here is derived from an EMBL/GenBank/DDBJ whole genome shotgun (WGS) entry which is preliminary data.</text>
</comment>
<organism evidence="3 4">
    <name type="scientific">Neiella litorisoli</name>
    <dbReference type="NCBI Taxonomy" id="2771431"/>
    <lineage>
        <taxon>Bacteria</taxon>
        <taxon>Pseudomonadati</taxon>
        <taxon>Pseudomonadota</taxon>
        <taxon>Gammaproteobacteria</taxon>
        <taxon>Alteromonadales</taxon>
        <taxon>Echinimonadaceae</taxon>
        <taxon>Neiella</taxon>
    </lineage>
</organism>
<dbReference type="InterPro" id="IPR051162">
    <property type="entry name" value="T4SS_component"/>
</dbReference>
<keyword evidence="1" id="KW-1133">Transmembrane helix</keyword>
<dbReference type="RefSeq" id="WP_191144592.1">
    <property type="nucleotide sequence ID" value="NZ_JACXAF010000009.1"/>
</dbReference>
<reference evidence="3" key="1">
    <citation type="submission" date="2020-09" db="EMBL/GenBank/DDBJ databases">
        <title>A novel bacterium of genus Neiella, isolated from South China Sea.</title>
        <authorList>
            <person name="Huang H."/>
            <person name="Mo K."/>
            <person name="Hu Y."/>
        </authorList>
    </citation>
    <scope>NUCLEOTIDE SEQUENCE</scope>
    <source>
        <strain evidence="3">HB171785</strain>
    </source>
</reference>
<keyword evidence="1" id="KW-0812">Transmembrane</keyword>
<keyword evidence="1" id="KW-0472">Membrane</keyword>
<feature type="domain" description="TraD/TraG TraM recognition site" evidence="2">
    <location>
        <begin position="508"/>
        <end position="604"/>
    </location>
</feature>
<dbReference type="Gene3D" id="3.40.50.300">
    <property type="entry name" value="P-loop containing nucleotide triphosphate hydrolases"/>
    <property type="match status" value="2"/>
</dbReference>